<dbReference type="Proteomes" id="UP000031189">
    <property type="component" value="Unassembled WGS sequence"/>
</dbReference>
<protein>
    <submittedName>
        <fullName evidence="2">Capsid protein</fullName>
    </submittedName>
</protein>
<dbReference type="InterPro" id="IPR021145">
    <property type="entry name" value="Portal_protein_SPP1_Gp6-like"/>
</dbReference>
<feature type="region of interest" description="Disordered" evidence="1">
    <location>
        <begin position="474"/>
        <end position="504"/>
    </location>
</feature>
<proteinExistence type="predicted"/>
<sequence length="504" mass="57341">MGWFKSMLTKVAIKFLNVQPAMQGSITIQEAYTYETNLIRNKLWYRGEAYEIEQFFKNISSDPVNQSRFWCATPSENLSIRKIHSGLPGMLIDKLTDIVVSDIDQIQVEDSETLNSIWKDISEDNKFNEILSDSIQKALVSGDGAFKLSIDTDISKYPIIEFFDGDRVEYIHNRGRLSELHFKTNYTKKSKKYTLVEMYGLGYIKYKLLDGRDNEVSLDTLDETKELEDVEYKDKFIMAIPLMFFKSSKWEGRGKSIIDNKSDSFDALDEVISQWIDAIRAGRVQRYIPEDLLPVNPNTGEILKPNPFDNSFIATSSNASEDAKKQIDMTQADIKYEAYVESYSNAIDMCLQGIISPSTLGIDLKKTDNAEAQREKEKTTLYTRNKMIDTLTEVIPELVNIILKTYDVLNNKSAGEYEVSISFGEYSTPSFDSVVETVGKAKTLGIMSLQKCIDELYGDTMTEEEKALEIARIKEESGMYTTDEPSTAGEDEDNLDNLDVDIDE</sequence>
<reference evidence="2 3" key="1">
    <citation type="submission" date="2014-12" db="EMBL/GenBank/DDBJ databases">
        <title>Draft genome sequence of Terrisporobacter sp. 08-306576, isolated from the blood culture of a bacteremia patient.</title>
        <authorList>
            <person name="Lund L.C."/>
            <person name="Sydenham T.V."/>
            <person name="Hogh S.V."/>
            <person name="Skov M.N."/>
            <person name="Kemp M."/>
            <person name="Justesen U.S."/>
        </authorList>
    </citation>
    <scope>NUCLEOTIDE SEQUENCE [LARGE SCALE GENOMIC DNA]</scope>
    <source>
        <strain evidence="2 3">08-306576</strain>
    </source>
</reference>
<dbReference type="OrthoDB" id="2509227at2"/>
<gene>
    <name evidence="2" type="ORF">QX51_15305</name>
</gene>
<evidence type="ECO:0000313" key="2">
    <source>
        <dbReference type="EMBL" id="KHS56135.1"/>
    </source>
</evidence>
<accession>A0A0B3WNM7</accession>
<name>A0A0B3WNM7_9FIRM</name>
<dbReference type="STRING" id="1577792.QX51_15305"/>
<keyword evidence="3" id="KW-1185">Reference proteome</keyword>
<organism evidence="2 3">
    <name type="scientific">Terrisporobacter othiniensis</name>
    <dbReference type="NCBI Taxonomy" id="1577792"/>
    <lineage>
        <taxon>Bacteria</taxon>
        <taxon>Bacillati</taxon>
        <taxon>Bacillota</taxon>
        <taxon>Clostridia</taxon>
        <taxon>Peptostreptococcales</taxon>
        <taxon>Peptostreptococcaceae</taxon>
        <taxon>Terrisporobacter</taxon>
    </lineage>
</organism>
<dbReference type="Pfam" id="PF05133">
    <property type="entry name" value="SPP1_portal"/>
    <property type="match status" value="1"/>
</dbReference>
<comment type="caution">
    <text evidence="2">The sequence shown here is derived from an EMBL/GenBank/DDBJ whole genome shotgun (WGS) entry which is preliminary data.</text>
</comment>
<feature type="compositionally biased region" description="Acidic residues" evidence="1">
    <location>
        <begin position="489"/>
        <end position="504"/>
    </location>
</feature>
<dbReference type="AlphaFoldDB" id="A0A0B3WNM7"/>
<evidence type="ECO:0000256" key="1">
    <source>
        <dbReference type="SAM" id="MobiDB-lite"/>
    </source>
</evidence>
<dbReference type="EMBL" id="JWHR01000121">
    <property type="protein sequence ID" value="KHS56135.1"/>
    <property type="molecule type" value="Genomic_DNA"/>
</dbReference>
<evidence type="ECO:0000313" key="3">
    <source>
        <dbReference type="Proteomes" id="UP000031189"/>
    </source>
</evidence>